<protein>
    <submittedName>
        <fullName evidence="1">Uncharacterized protein</fullName>
    </submittedName>
</protein>
<accession>A0A150B177</accession>
<evidence type="ECO:0000313" key="2">
    <source>
        <dbReference type="Proteomes" id="UP000075591"/>
    </source>
</evidence>
<dbReference type="EMBL" id="LOMT01000106">
    <property type="protein sequence ID" value="KXX93759.1"/>
    <property type="molecule type" value="Genomic_DNA"/>
</dbReference>
<dbReference type="AlphaFoldDB" id="A0A150B177"/>
<dbReference type="PATRIC" id="fig|1396.442.peg.2318"/>
<dbReference type="Proteomes" id="UP000075591">
    <property type="component" value="Unassembled WGS sequence"/>
</dbReference>
<evidence type="ECO:0000313" key="1">
    <source>
        <dbReference type="EMBL" id="KXX93759.1"/>
    </source>
</evidence>
<organism evidence="1 2">
    <name type="scientific">Bacillus cereus</name>
    <dbReference type="NCBI Taxonomy" id="1396"/>
    <lineage>
        <taxon>Bacteria</taxon>
        <taxon>Bacillati</taxon>
        <taxon>Bacillota</taxon>
        <taxon>Bacilli</taxon>
        <taxon>Bacillales</taxon>
        <taxon>Bacillaceae</taxon>
        <taxon>Bacillus</taxon>
        <taxon>Bacillus cereus group</taxon>
    </lineage>
</organism>
<reference evidence="1 2" key="1">
    <citation type="submission" date="2015-12" db="EMBL/GenBank/DDBJ databases">
        <title>Bacillus cereus Group isolate.</title>
        <authorList>
            <person name="Kovac J."/>
        </authorList>
    </citation>
    <scope>NUCLEOTIDE SEQUENCE [LARGE SCALE GENOMIC DNA]</scope>
    <source>
        <strain evidence="1 2">FSL W8-0275</strain>
    </source>
</reference>
<gene>
    <name evidence="1" type="ORF">AT274_12740</name>
</gene>
<proteinExistence type="predicted"/>
<comment type="caution">
    <text evidence="1">The sequence shown here is derived from an EMBL/GenBank/DDBJ whole genome shotgun (WGS) entry which is preliminary data.</text>
</comment>
<sequence length="82" mass="9649">MVENIIYPGNLYILTIIDEDITITDEKMIVISLLYKKFHNLISEMEFILCTLRVLQMNCSAKLLGEDLMFLLEKRINQRIIV</sequence>
<name>A0A150B177_BACCE</name>